<evidence type="ECO:0000256" key="10">
    <source>
        <dbReference type="ARBA" id="ARBA00023237"/>
    </source>
</evidence>
<evidence type="ECO:0000256" key="1">
    <source>
        <dbReference type="ARBA" id="ARBA00004571"/>
    </source>
</evidence>
<keyword evidence="17" id="KW-1185">Reference proteome</keyword>
<keyword evidence="10 11" id="KW-0998">Cell outer membrane</keyword>
<dbReference type="PANTHER" id="PTHR32552:SF81">
    <property type="entry name" value="TONB-DEPENDENT OUTER MEMBRANE RECEPTOR"/>
    <property type="match status" value="1"/>
</dbReference>
<gene>
    <name evidence="16" type="ORF">ABDJ38_06060</name>
</gene>
<feature type="domain" description="TonB-dependent receptor-like beta-barrel" evidence="14">
    <location>
        <begin position="313"/>
        <end position="790"/>
    </location>
</feature>
<evidence type="ECO:0000256" key="2">
    <source>
        <dbReference type="ARBA" id="ARBA00022448"/>
    </source>
</evidence>
<dbReference type="PANTHER" id="PTHR32552">
    <property type="entry name" value="FERRICHROME IRON RECEPTOR-RELATED"/>
    <property type="match status" value="1"/>
</dbReference>
<dbReference type="Pfam" id="PF00593">
    <property type="entry name" value="TonB_dep_Rec_b-barrel"/>
    <property type="match status" value="1"/>
</dbReference>
<evidence type="ECO:0000256" key="8">
    <source>
        <dbReference type="ARBA" id="ARBA00023077"/>
    </source>
</evidence>
<dbReference type="RefSeq" id="WP_346784184.1">
    <property type="nucleotide sequence ID" value="NZ_JBDLBR010000002.1"/>
</dbReference>
<evidence type="ECO:0000256" key="5">
    <source>
        <dbReference type="ARBA" id="ARBA00022692"/>
    </source>
</evidence>
<evidence type="ECO:0000256" key="12">
    <source>
        <dbReference type="RuleBase" id="RU003357"/>
    </source>
</evidence>
<comment type="subcellular location">
    <subcellularLocation>
        <location evidence="1 11">Cell outer membrane</location>
        <topology evidence="1 11">Multi-pass membrane protein</topology>
    </subcellularLocation>
</comment>
<comment type="caution">
    <text evidence="16">The sequence shown here is derived from an EMBL/GenBank/DDBJ whole genome shotgun (WGS) entry which is preliminary data.</text>
</comment>
<keyword evidence="7" id="KW-0406">Ion transport</keyword>
<sequence length="832" mass="89610">MSNSFCIRNRLAAGVALSVLAMPVGAFAQAGENAPDGSRARAAPSNEIVVTATRQEEVLSRVPVSVAAFGEEQLDEQGVRNIDDIALIAPGLQVNRTDFRNAAAAQISIRGISSTAGASTTGIYIDDTPIQSRSLGYTSYSVFPQVFDLERVEVLRGPQGTLFGAGSQGGTVRFITPTPSLYDYSAYGRAEISTTENGAESWEAGVAVGGPIVEDLLSFRISAWHRRDGGYVDRVNYDRPGGGGPYVSAFYLQFPNFQATFPGLTPSDTLSEPTTGTVVEEDSNYQEVDVLRGALRFAPSENLDITASVFWQDIYNNDSGSYWLNLSNPDENEYRQGNNQAQPSHDEFILPSLKIEYDAGPVTIVSNTSYFDRKQSAVNDYTAFERAIYYGSYLSDLDDTTTSYVYNEQQNFTQELRAEASDLGGLDLVVGLFYTKNDQLARQFNDISTVDASFPDGGCPAGLTPPICYGAPVTGGPNAPLDGAVFGNVLDAATLDEEQLAGFVQADYEIAEGVTLTAGLRVADTRVEIGFDNYGPIVGPVPVIASAVQEETPVTPKFGLSWQVNPDHLFYVSAAKGFRTGGGNPEIGQGCGFSLNANGLGTYDSDSLWSYEAGAKNNLFGGRLRVSTSAYYIDWQDIQQNILLQCGFQLVVNGGSAISTGFDSEIALEVTDFLTLSSAIGYNHTEFQEDVPNPTLPGTNLISEGDQVAAPSWQISSSAAFRYPVGANDAYFRADWQYVSDYPDDLTYLNPQNAASFNRSLGVVGDYHIVNLRAGIALENFDVSVFAKNLTNSNPELGRFESVDAFSGAGPNLVSGFTLRPRTFGLTVTARY</sequence>
<keyword evidence="3 11" id="KW-1134">Transmembrane beta strand</keyword>
<evidence type="ECO:0000259" key="14">
    <source>
        <dbReference type="Pfam" id="PF00593"/>
    </source>
</evidence>
<feature type="chain" id="PRO_5045453126" evidence="13">
    <location>
        <begin position="29"/>
        <end position="832"/>
    </location>
</feature>
<dbReference type="InterPro" id="IPR012910">
    <property type="entry name" value="Plug_dom"/>
</dbReference>
<accession>A0ABV0CX79</accession>
<feature type="domain" description="TonB-dependent receptor plug" evidence="15">
    <location>
        <begin position="60"/>
        <end position="171"/>
    </location>
</feature>
<keyword evidence="2 11" id="KW-0813">Transport</keyword>
<dbReference type="Proteomes" id="UP001484535">
    <property type="component" value="Unassembled WGS sequence"/>
</dbReference>
<keyword evidence="8 12" id="KW-0798">TonB box</keyword>
<protein>
    <submittedName>
        <fullName evidence="16">TonB-dependent receptor</fullName>
    </submittedName>
</protein>
<dbReference type="InterPro" id="IPR000531">
    <property type="entry name" value="Beta-barrel_TonB"/>
</dbReference>
<reference evidence="16 17" key="1">
    <citation type="submission" date="2024-05" db="EMBL/GenBank/DDBJ databases">
        <authorList>
            <person name="Park S."/>
        </authorList>
    </citation>
    <scope>NUCLEOTIDE SEQUENCE [LARGE SCALE GENOMIC DNA]</scope>
    <source>
        <strain evidence="16 17">DGU5</strain>
    </source>
</reference>
<comment type="similarity">
    <text evidence="11 12">Belongs to the TonB-dependent receptor family.</text>
</comment>
<keyword evidence="5 11" id="KW-0812">Transmembrane</keyword>
<evidence type="ECO:0000256" key="13">
    <source>
        <dbReference type="SAM" id="SignalP"/>
    </source>
</evidence>
<evidence type="ECO:0000313" key="17">
    <source>
        <dbReference type="Proteomes" id="UP001484535"/>
    </source>
</evidence>
<dbReference type="EMBL" id="JBDLBR010000002">
    <property type="protein sequence ID" value="MEN7536731.1"/>
    <property type="molecule type" value="Genomic_DNA"/>
</dbReference>
<evidence type="ECO:0000256" key="6">
    <source>
        <dbReference type="ARBA" id="ARBA00023004"/>
    </source>
</evidence>
<organism evidence="16 17">
    <name type="scientific">Aurantiacibacter flavus</name>
    <dbReference type="NCBI Taxonomy" id="3145232"/>
    <lineage>
        <taxon>Bacteria</taxon>
        <taxon>Pseudomonadati</taxon>
        <taxon>Pseudomonadota</taxon>
        <taxon>Alphaproteobacteria</taxon>
        <taxon>Sphingomonadales</taxon>
        <taxon>Erythrobacteraceae</taxon>
        <taxon>Aurantiacibacter</taxon>
    </lineage>
</organism>
<keyword evidence="16" id="KW-0675">Receptor</keyword>
<evidence type="ECO:0000259" key="15">
    <source>
        <dbReference type="Pfam" id="PF07715"/>
    </source>
</evidence>
<evidence type="ECO:0000256" key="7">
    <source>
        <dbReference type="ARBA" id="ARBA00023065"/>
    </source>
</evidence>
<evidence type="ECO:0000256" key="4">
    <source>
        <dbReference type="ARBA" id="ARBA00022496"/>
    </source>
</evidence>
<keyword evidence="6" id="KW-0408">Iron</keyword>
<feature type="signal peptide" evidence="13">
    <location>
        <begin position="1"/>
        <end position="28"/>
    </location>
</feature>
<evidence type="ECO:0000256" key="3">
    <source>
        <dbReference type="ARBA" id="ARBA00022452"/>
    </source>
</evidence>
<proteinExistence type="inferred from homology"/>
<name>A0ABV0CX79_9SPHN</name>
<evidence type="ECO:0000313" key="16">
    <source>
        <dbReference type="EMBL" id="MEN7536731.1"/>
    </source>
</evidence>
<dbReference type="InterPro" id="IPR039426">
    <property type="entry name" value="TonB-dep_rcpt-like"/>
</dbReference>
<evidence type="ECO:0000256" key="11">
    <source>
        <dbReference type="PROSITE-ProRule" id="PRU01360"/>
    </source>
</evidence>
<keyword evidence="13" id="KW-0732">Signal</keyword>
<dbReference type="PROSITE" id="PS52016">
    <property type="entry name" value="TONB_DEPENDENT_REC_3"/>
    <property type="match status" value="1"/>
</dbReference>
<dbReference type="InterPro" id="IPR036942">
    <property type="entry name" value="Beta-barrel_TonB_sf"/>
</dbReference>
<dbReference type="Pfam" id="PF07715">
    <property type="entry name" value="Plug"/>
    <property type="match status" value="1"/>
</dbReference>
<dbReference type="Gene3D" id="2.40.170.20">
    <property type="entry name" value="TonB-dependent receptor, beta-barrel domain"/>
    <property type="match status" value="2"/>
</dbReference>
<evidence type="ECO:0000256" key="9">
    <source>
        <dbReference type="ARBA" id="ARBA00023136"/>
    </source>
</evidence>
<keyword evidence="4" id="KW-0410">Iron transport</keyword>
<dbReference type="SUPFAM" id="SSF56935">
    <property type="entry name" value="Porins"/>
    <property type="match status" value="1"/>
</dbReference>
<keyword evidence="9 11" id="KW-0472">Membrane</keyword>